<comment type="caution">
    <text evidence="2">The sequence shown here is derived from an EMBL/GenBank/DDBJ whole genome shotgun (WGS) entry which is preliminary data.</text>
</comment>
<evidence type="ECO:0000259" key="1">
    <source>
        <dbReference type="Pfam" id="PF01740"/>
    </source>
</evidence>
<dbReference type="AlphaFoldDB" id="A0A8J2RQV3"/>
<dbReference type="CDD" id="cd07042">
    <property type="entry name" value="STAS_SulP_like_sulfate_transporter"/>
    <property type="match status" value="1"/>
</dbReference>
<dbReference type="InterPro" id="IPR002645">
    <property type="entry name" value="STAS_dom"/>
</dbReference>
<dbReference type="Proteomes" id="UP000789390">
    <property type="component" value="Unassembled WGS sequence"/>
</dbReference>
<accession>A0A8J2RQV3</accession>
<dbReference type="Gene3D" id="3.30.750.24">
    <property type="entry name" value="STAS domain"/>
    <property type="match status" value="1"/>
</dbReference>
<sequence>MNNQNPTNECLLIAPDHSLVFAAMEYFKSSVHKASALYPGIIVVIDMHHVSAADFTTAYGFDNMIKSLKKHEHKIVLTRTMPEILPILSGIGCDLHIHSEGMDLELFIKEVATSPSEPALISSVSSSTLSSTTGTTVKRNSKIEETSMTSISINVEKDPQGKV</sequence>
<dbReference type="Pfam" id="PF01740">
    <property type="entry name" value="STAS"/>
    <property type="match status" value="1"/>
</dbReference>
<dbReference type="OrthoDB" id="6392029at2759"/>
<organism evidence="2 3">
    <name type="scientific">Daphnia galeata</name>
    <dbReference type="NCBI Taxonomy" id="27404"/>
    <lineage>
        <taxon>Eukaryota</taxon>
        <taxon>Metazoa</taxon>
        <taxon>Ecdysozoa</taxon>
        <taxon>Arthropoda</taxon>
        <taxon>Crustacea</taxon>
        <taxon>Branchiopoda</taxon>
        <taxon>Diplostraca</taxon>
        <taxon>Cladocera</taxon>
        <taxon>Anomopoda</taxon>
        <taxon>Daphniidae</taxon>
        <taxon>Daphnia</taxon>
    </lineage>
</organism>
<feature type="domain" description="STAS" evidence="1">
    <location>
        <begin position="8"/>
        <end position="93"/>
    </location>
</feature>
<evidence type="ECO:0000313" key="2">
    <source>
        <dbReference type="EMBL" id="CAH0105630.1"/>
    </source>
</evidence>
<proteinExistence type="predicted"/>
<dbReference type="SUPFAM" id="SSF52091">
    <property type="entry name" value="SpoIIaa-like"/>
    <property type="match status" value="1"/>
</dbReference>
<name>A0A8J2RQV3_9CRUS</name>
<keyword evidence="3" id="KW-1185">Reference proteome</keyword>
<dbReference type="InterPro" id="IPR036513">
    <property type="entry name" value="STAS_dom_sf"/>
</dbReference>
<gene>
    <name evidence="2" type="ORF">DGAL_LOCUS8687</name>
</gene>
<dbReference type="EMBL" id="CAKKLH010000190">
    <property type="protein sequence ID" value="CAH0105630.1"/>
    <property type="molecule type" value="Genomic_DNA"/>
</dbReference>
<reference evidence="2" key="1">
    <citation type="submission" date="2021-11" db="EMBL/GenBank/DDBJ databases">
        <authorList>
            <person name="Schell T."/>
        </authorList>
    </citation>
    <scope>NUCLEOTIDE SEQUENCE</scope>
    <source>
        <strain evidence="2">M5</strain>
    </source>
</reference>
<evidence type="ECO:0000313" key="3">
    <source>
        <dbReference type="Proteomes" id="UP000789390"/>
    </source>
</evidence>
<protein>
    <recommendedName>
        <fullName evidence="1">STAS domain-containing protein</fullName>
    </recommendedName>
</protein>